<dbReference type="CDD" id="cd00063">
    <property type="entry name" value="FN3"/>
    <property type="match status" value="1"/>
</dbReference>
<feature type="domain" description="Fibronectin type-III" evidence="4">
    <location>
        <begin position="294"/>
        <end position="380"/>
    </location>
</feature>
<dbReference type="InterPro" id="IPR036116">
    <property type="entry name" value="FN3_sf"/>
</dbReference>
<reference evidence="5 6" key="1">
    <citation type="journal article" date="2015" name="Nature">
        <title>rRNA introns, odd ribosomes, and small enigmatic genomes across a large radiation of phyla.</title>
        <authorList>
            <person name="Brown C.T."/>
            <person name="Hug L.A."/>
            <person name="Thomas B.C."/>
            <person name="Sharon I."/>
            <person name="Castelle C.J."/>
            <person name="Singh A."/>
            <person name="Wilkins M.J."/>
            <person name="Williams K.H."/>
            <person name="Banfield J.F."/>
        </authorList>
    </citation>
    <scope>NUCLEOTIDE SEQUENCE [LARGE SCALE GENOMIC DNA]</scope>
</reference>
<keyword evidence="3" id="KW-0472">Membrane</keyword>
<dbReference type="InterPro" id="IPR013783">
    <property type="entry name" value="Ig-like_fold"/>
</dbReference>
<gene>
    <name evidence="5" type="ORF">UW44_C0003G0137</name>
</gene>
<comment type="similarity">
    <text evidence="1">Belongs to the ice-binding protein family.</text>
</comment>
<organism evidence="5 6">
    <name type="scientific">Candidatus Collierbacteria bacterium GW2011_GWB2_44_22</name>
    <dbReference type="NCBI Taxonomy" id="1618387"/>
    <lineage>
        <taxon>Bacteria</taxon>
        <taxon>Candidatus Collieribacteriota</taxon>
    </lineage>
</organism>
<dbReference type="AlphaFoldDB" id="A0A0G1KWK2"/>
<feature type="transmembrane region" description="Helical" evidence="3">
    <location>
        <begin position="399"/>
        <end position="418"/>
    </location>
</feature>
<dbReference type="SUPFAM" id="SSF49265">
    <property type="entry name" value="Fibronectin type III"/>
    <property type="match status" value="1"/>
</dbReference>
<keyword evidence="3" id="KW-1133">Transmembrane helix</keyword>
<evidence type="ECO:0000256" key="2">
    <source>
        <dbReference type="ARBA" id="ARBA00022729"/>
    </source>
</evidence>
<accession>A0A0G1KWK2</accession>
<dbReference type="InterPro" id="IPR003961">
    <property type="entry name" value="FN3_dom"/>
</dbReference>
<dbReference type="Proteomes" id="UP000034006">
    <property type="component" value="Unassembled WGS sequence"/>
</dbReference>
<dbReference type="EMBL" id="LCIH01000003">
    <property type="protein sequence ID" value="KKT52294.1"/>
    <property type="molecule type" value="Genomic_DNA"/>
</dbReference>
<evidence type="ECO:0000256" key="1">
    <source>
        <dbReference type="ARBA" id="ARBA00005445"/>
    </source>
</evidence>
<keyword evidence="3" id="KW-0812">Transmembrane</keyword>
<name>A0A0G1KWK2_9BACT</name>
<dbReference type="STRING" id="1618387.UW44_C0003G0137"/>
<evidence type="ECO:0000313" key="6">
    <source>
        <dbReference type="Proteomes" id="UP000034006"/>
    </source>
</evidence>
<comment type="caution">
    <text evidence="5">The sequence shown here is derived from an EMBL/GenBank/DDBJ whole genome shotgun (WGS) entry which is preliminary data.</text>
</comment>
<evidence type="ECO:0000313" key="5">
    <source>
        <dbReference type="EMBL" id="KKT52294.1"/>
    </source>
</evidence>
<sequence length="422" mass="43401">MGSNNCFKSLAKVSSLVITFLLVFAPLYISFANPSQAHAYSNPAAVNLLTVANFAALAKSAITNPVAGTVLNNGDMGLDSPATCTGFPSPCTGATTNGTINNGTIQYQNAVALQGQTDATAVVTNLNGRTADQTIAGGVLDGLTLTAGVYNVPATATNLTGDLTLSGDANSIFIFKASSDLITASTARVLLTGGAQACNVYWTVASSATFDGATQFVGSVFAGASIDFTAGGATLTGRAVAQTAAITFRNTTVNNSSCASTTTTTGSGTGETTRAEQALAPAPICPPLPVGIIAPNIIESRRVDADSIFVSWGPYSGTDRFNLRYGPTNGNWLYNVDVTGFSTTINNLPANSPIWVQVAARNECQIGEYGTASLIGSSGISSNIPRLPNTGYEPRAGNLIWFLVAGLFSGASAIFVFIHRKR</sequence>
<dbReference type="InterPro" id="IPR021884">
    <property type="entry name" value="Ice-bd_prot"/>
</dbReference>
<dbReference type="PROSITE" id="PS50853">
    <property type="entry name" value="FN3"/>
    <property type="match status" value="1"/>
</dbReference>
<keyword evidence="2" id="KW-0732">Signal</keyword>
<evidence type="ECO:0000259" key="4">
    <source>
        <dbReference type="PROSITE" id="PS50853"/>
    </source>
</evidence>
<dbReference type="Pfam" id="PF11999">
    <property type="entry name" value="Ice_binding"/>
    <property type="match status" value="1"/>
</dbReference>
<dbReference type="Gene3D" id="2.60.40.10">
    <property type="entry name" value="Immunoglobulins"/>
    <property type="match status" value="1"/>
</dbReference>
<evidence type="ECO:0000256" key="3">
    <source>
        <dbReference type="SAM" id="Phobius"/>
    </source>
</evidence>
<proteinExistence type="inferred from homology"/>
<protein>
    <recommendedName>
        <fullName evidence="4">Fibronectin type-III domain-containing protein</fullName>
    </recommendedName>
</protein>